<keyword evidence="1" id="KW-0456">Lyase</keyword>
<feature type="domain" description="Amidohydrolase-related" evidence="2">
    <location>
        <begin position="102"/>
        <end position="347"/>
    </location>
</feature>
<dbReference type="PANTHER" id="PTHR21240">
    <property type="entry name" value="2-AMINO-3-CARBOXYLMUCONATE-6-SEMIALDEHYDE DECARBOXYLASE"/>
    <property type="match status" value="1"/>
</dbReference>
<dbReference type="InterPro" id="IPR032466">
    <property type="entry name" value="Metal_Hydrolase"/>
</dbReference>
<sequence length="349" mass="38923">MSSPIEQERKNRWIDVHAHVLPMRVIEALRRNPKPYGVAVEGGEGKFVFTFGSRRINRPTFANLVDEELFFEQQASRVAEGLDREVVSIWSEIPGYELPPDQGAAWCRLFNEELSRFISDHPKPLPLVGLGLAPLQSGERGARELEHAVQNCGLKGILITANPPEVPLDGEDLEPFWSCAEELGATLFVHPAVGCVPGLDQPYYLGNVVGVPTETTFTAARMVASGLLDRHPRLNVLLAHGGGFLPYQIGRLGYLVNKDRPKGAFGFRCQRPATEYLRMFYYDTLLYDSDNLRRLAQQVGSSQLLAGSDYPFPTYDDQLLETIQGAGLSRRETDDILFWNAVRLLGLQA</sequence>
<gene>
    <name evidence="3" type="ORF">HYY65_02505</name>
</gene>
<evidence type="ECO:0000313" key="3">
    <source>
        <dbReference type="EMBL" id="MBI3013944.1"/>
    </source>
</evidence>
<dbReference type="Gene3D" id="3.20.20.140">
    <property type="entry name" value="Metal-dependent hydrolases"/>
    <property type="match status" value="1"/>
</dbReference>
<dbReference type="Proteomes" id="UP000741360">
    <property type="component" value="Unassembled WGS sequence"/>
</dbReference>
<dbReference type="GO" id="GO:0005737">
    <property type="term" value="C:cytoplasm"/>
    <property type="evidence" value="ECO:0007669"/>
    <property type="project" value="TreeGrafter"/>
</dbReference>
<dbReference type="GO" id="GO:0016787">
    <property type="term" value="F:hydrolase activity"/>
    <property type="evidence" value="ECO:0007669"/>
    <property type="project" value="InterPro"/>
</dbReference>
<organism evidence="3 4">
    <name type="scientific">Tectimicrobiota bacterium</name>
    <dbReference type="NCBI Taxonomy" id="2528274"/>
    <lineage>
        <taxon>Bacteria</taxon>
        <taxon>Pseudomonadati</taxon>
        <taxon>Nitrospinota/Tectimicrobiota group</taxon>
        <taxon>Candidatus Tectimicrobiota</taxon>
    </lineage>
</organism>
<dbReference type="GO" id="GO:0016831">
    <property type="term" value="F:carboxy-lyase activity"/>
    <property type="evidence" value="ECO:0007669"/>
    <property type="project" value="InterPro"/>
</dbReference>
<reference evidence="3" key="1">
    <citation type="submission" date="2020-07" db="EMBL/GenBank/DDBJ databases">
        <title>Huge and variable diversity of episymbiotic CPR bacteria and DPANN archaea in groundwater ecosystems.</title>
        <authorList>
            <person name="He C.Y."/>
            <person name="Keren R."/>
            <person name="Whittaker M."/>
            <person name="Farag I.F."/>
            <person name="Doudna J."/>
            <person name="Cate J.H.D."/>
            <person name="Banfield J.F."/>
        </authorList>
    </citation>
    <scope>NUCLEOTIDE SEQUENCE</scope>
    <source>
        <strain evidence="3">NC_groundwater_717_Ag_S-0.2um_59_8</strain>
    </source>
</reference>
<dbReference type="SUPFAM" id="SSF51556">
    <property type="entry name" value="Metallo-dependent hydrolases"/>
    <property type="match status" value="1"/>
</dbReference>
<dbReference type="GO" id="GO:0019748">
    <property type="term" value="P:secondary metabolic process"/>
    <property type="evidence" value="ECO:0007669"/>
    <property type="project" value="TreeGrafter"/>
</dbReference>
<dbReference type="InterPro" id="IPR032465">
    <property type="entry name" value="ACMSD"/>
</dbReference>
<protein>
    <submittedName>
        <fullName evidence="3">Amidohydrolase</fullName>
    </submittedName>
</protein>
<dbReference type="AlphaFoldDB" id="A0A932LZL1"/>
<dbReference type="PANTHER" id="PTHR21240:SF28">
    <property type="entry name" value="ISO-OROTATE DECARBOXYLASE (EUROFUNG)"/>
    <property type="match status" value="1"/>
</dbReference>
<dbReference type="InterPro" id="IPR006680">
    <property type="entry name" value="Amidohydro-rel"/>
</dbReference>
<name>A0A932LZL1_UNCTE</name>
<proteinExistence type="predicted"/>
<evidence type="ECO:0000313" key="4">
    <source>
        <dbReference type="Proteomes" id="UP000741360"/>
    </source>
</evidence>
<dbReference type="Pfam" id="PF04909">
    <property type="entry name" value="Amidohydro_2"/>
    <property type="match status" value="1"/>
</dbReference>
<evidence type="ECO:0000256" key="1">
    <source>
        <dbReference type="ARBA" id="ARBA00023239"/>
    </source>
</evidence>
<evidence type="ECO:0000259" key="2">
    <source>
        <dbReference type="Pfam" id="PF04909"/>
    </source>
</evidence>
<comment type="caution">
    <text evidence="3">The sequence shown here is derived from an EMBL/GenBank/DDBJ whole genome shotgun (WGS) entry which is preliminary data.</text>
</comment>
<dbReference type="EMBL" id="JACPSX010000042">
    <property type="protein sequence ID" value="MBI3013944.1"/>
    <property type="molecule type" value="Genomic_DNA"/>
</dbReference>
<accession>A0A932LZL1</accession>